<accession>A0ABR7XNY0</accession>
<dbReference type="SUPFAM" id="SSF48208">
    <property type="entry name" value="Six-hairpin glycosidases"/>
    <property type="match status" value="1"/>
</dbReference>
<comment type="caution">
    <text evidence="1">The sequence shown here is derived from an EMBL/GenBank/DDBJ whole genome shotgun (WGS) entry which is preliminary data.</text>
</comment>
<dbReference type="InterPro" id="IPR006311">
    <property type="entry name" value="TAT_signal"/>
</dbReference>
<gene>
    <name evidence="1" type="ORF">H8B21_04780</name>
</gene>
<keyword evidence="2" id="KW-1185">Reference proteome</keyword>
<sequence length="822" mass="93244">MKENIHLSNSRREFLRNALGAATASVLIPGYSLANETERQDTNLGTTSSCDVSEIEPDVELAKFWWPDQRNVWTPIGWKDHFFRFNVLYNGTILSEPFSDLSSRKHAVKFKGDNFLVRFTPWPDINVPALPTTQVPQWTLDGGHGVQGWKEGMETPVLWTDFQLQEGMVIRQEVFGHLLGGGDVKDGLEPVFAWIRLTVTHVDPIRSVETFPMILQLSANYHELIGRFTHENGVTVDVLPHRVAYPKQLSAILYEKANQIGLRVVEPDGKIRFSVLPTSRDRVSFFSNNDGTCGIKVDFQAKIGDYADFLMPMFPTAASETSKEEELGFNGALVQSNAYWKNDLLPENRFRVPEDYITEAIYRNVKYVPVLTSVDYKTKEYSFLSGSWGYDQLWPTPTSMNSHMFLSLLGEHKTVEKYTRIYKIHQGTIKPPGGSYDLHSGYYASPNYLTSIDWLADHGAVLLQVSTHALLSGDQIFINEWTDSIIKACDFIKDACAKKAPDSVEGLMPPAVATDDMIPTQSIWSLAWNYKGLTKAIQMLKKIKHSRADEFDVFAKQYKATFVRAFREASAEARKWKDREGNEYPVPVTSLSKVPPPRHVYDDAFALDVGPLVLVWAGLFDADDPLMVAATKFFREGPNWSLKGPRYNAVSRAVLEHEMSSCEPCYSWNVMHSWQLSDRKRYLEGMYSLFVGSLSQQTYTSCEHRTGMQGTLFSTPLAFWMARMALIDDEIKENELHLLRFCPLAWISSSKETVLKGMPTLYGPVDLIFKGDEKSQQVYITFKGDWREGPQKVVLHIPPVRGLRSIVVNGKKYGIKKPIELN</sequence>
<organism evidence="1 2">
    <name type="scientific">Sphingobacterium chuzhouense</name>
    <dbReference type="NCBI Taxonomy" id="1742264"/>
    <lineage>
        <taxon>Bacteria</taxon>
        <taxon>Pseudomonadati</taxon>
        <taxon>Bacteroidota</taxon>
        <taxon>Sphingobacteriia</taxon>
        <taxon>Sphingobacteriales</taxon>
        <taxon>Sphingobacteriaceae</taxon>
        <taxon>Sphingobacterium</taxon>
    </lineage>
</organism>
<protein>
    <recommendedName>
        <fullName evidence="3">Alpha-L-rhamnosidase six-hairpin glycosidase domain-containing protein</fullName>
    </recommendedName>
</protein>
<proteinExistence type="predicted"/>
<dbReference type="InterPro" id="IPR008928">
    <property type="entry name" value="6-hairpin_glycosidase_sf"/>
</dbReference>
<name>A0ABR7XNY0_9SPHI</name>
<dbReference type="EMBL" id="JACNYL010000001">
    <property type="protein sequence ID" value="MBD1420884.1"/>
    <property type="molecule type" value="Genomic_DNA"/>
</dbReference>
<dbReference type="PROSITE" id="PS51318">
    <property type="entry name" value="TAT"/>
    <property type="match status" value="1"/>
</dbReference>
<evidence type="ECO:0000313" key="1">
    <source>
        <dbReference type="EMBL" id="MBD1420884.1"/>
    </source>
</evidence>
<dbReference type="Proteomes" id="UP000651112">
    <property type="component" value="Unassembled WGS sequence"/>
</dbReference>
<evidence type="ECO:0000313" key="2">
    <source>
        <dbReference type="Proteomes" id="UP000651112"/>
    </source>
</evidence>
<reference evidence="1 2" key="1">
    <citation type="submission" date="2020-08" db="EMBL/GenBank/DDBJ databases">
        <title>Sphingobacterium sp. DN00404 isolated from aquaculture water.</title>
        <authorList>
            <person name="Zhang M."/>
        </authorList>
    </citation>
    <scope>NUCLEOTIDE SEQUENCE [LARGE SCALE GENOMIC DNA]</scope>
    <source>
        <strain evidence="1 2">KCTC 42746</strain>
    </source>
</reference>
<evidence type="ECO:0008006" key="3">
    <source>
        <dbReference type="Google" id="ProtNLM"/>
    </source>
</evidence>
<dbReference type="RefSeq" id="WP_190312619.1">
    <property type="nucleotide sequence ID" value="NZ_JACNYL010000001.1"/>
</dbReference>